<organism evidence="2 3">
    <name type="scientific">Podila minutissima</name>
    <dbReference type="NCBI Taxonomy" id="64525"/>
    <lineage>
        <taxon>Eukaryota</taxon>
        <taxon>Fungi</taxon>
        <taxon>Fungi incertae sedis</taxon>
        <taxon>Mucoromycota</taxon>
        <taxon>Mortierellomycotina</taxon>
        <taxon>Mortierellomycetes</taxon>
        <taxon>Mortierellales</taxon>
        <taxon>Mortierellaceae</taxon>
        <taxon>Podila</taxon>
    </lineage>
</organism>
<feature type="region of interest" description="Disordered" evidence="1">
    <location>
        <begin position="68"/>
        <end position="112"/>
    </location>
</feature>
<evidence type="ECO:0008006" key="4">
    <source>
        <dbReference type="Google" id="ProtNLM"/>
    </source>
</evidence>
<proteinExistence type="predicted"/>
<dbReference type="SUPFAM" id="SSF52047">
    <property type="entry name" value="RNI-like"/>
    <property type="match status" value="1"/>
</dbReference>
<name>A0A9P5SCS1_9FUNG</name>
<reference evidence="2" key="1">
    <citation type="journal article" date="2020" name="Fungal Divers.">
        <title>Resolving the Mortierellaceae phylogeny through synthesis of multi-gene phylogenetics and phylogenomics.</title>
        <authorList>
            <person name="Vandepol N."/>
            <person name="Liber J."/>
            <person name="Desiro A."/>
            <person name="Na H."/>
            <person name="Kennedy M."/>
            <person name="Barry K."/>
            <person name="Grigoriev I.V."/>
            <person name="Miller A.N."/>
            <person name="O'Donnell K."/>
            <person name="Stajich J.E."/>
            <person name="Bonito G."/>
        </authorList>
    </citation>
    <scope>NUCLEOTIDE SEQUENCE</scope>
    <source>
        <strain evidence="2">NVP1</strain>
    </source>
</reference>
<protein>
    <recommendedName>
        <fullName evidence="4">F-box domain-containing protein</fullName>
    </recommendedName>
</protein>
<gene>
    <name evidence="2" type="ORF">BG006_011198</name>
</gene>
<keyword evidence="3" id="KW-1185">Reference proteome</keyword>
<evidence type="ECO:0000313" key="3">
    <source>
        <dbReference type="Proteomes" id="UP000696485"/>
    </source>
</evidence>
<dbReference type="Proteomes" id="UP000696485">
    <property type="component" value="Unassembled WGS sequence"/>
</dbReference>
<feature type="region of interest" description="Disordered" evidence="1">
    <location>
        <begin position="1"/>
        <end position="49"/>
    </location>
</feature>
<sequence length="510" mass="57015">MEISYVPSIVPGFDTKTTKGPIALSDDHTPTSTPKPSTPTSMASDAPNTGFWSLRKLTMNFMSNNQYEQVSNSEGGREDSSDEMGASPSERYRDDLEDEGDRSKKTEPTGSTYLSSVISTSSAIAAKGLQQLPVSNSVRDRLEWLPGAKQMISPIQIPELIAHIARFLPFEARVAASQVSQLWRSVLLPIVTESTLHWQDTLPQETRDALLATLASQNIQSLECDFTIFKGKALYYHIARQEQIQKWRPFKRALTEGKAPSSTTTTMATNELNVEKLTFRYGNFPVEDLFPILLEIKTLHHLAINTGGDRDFTPDLSKLFRILAMPALQSTLRKLTVQKAWWPNTGLPFPNSVHCQLTHLSLNQVRDMTEPNVARLLENCSRLESLECIDVLANWSLLMFRTLAKHNPNLARLVFSVAKTTSGGCRVTAQHLAWLCSESIQNLSHLGMYRLDEGVTTTEVVRAVLARFPGLVTWELHQTPRACYEHLVRVAEEVGHPVKVELVSAPTEIY</sequence>
<dbReference type="AlphaFoldDB" id="A0A9P5SCS1"/>
<feature type="compositionally biased region" description="Low complexity" evidence="1">
    <location>
        <begin position="30"/>
        <end position="41"/>
    </location>
</feature>
<dbReference type="InterPro" id="IPR032675">
    <property type="entry name" value="LRR_dom_sf"/>
</dbReference>
<dbReference type="EMBL" id="JAAAUY010000941">
    <property type="protein sequence ID" value="KAF9325326.1"/>
    <property type="molecule type" value="Genomic_DNA"/>
</dbReference>
<dbReference type="Gene3D" id="3.80.10.10">
    <property type="entry name" value="Ribonuclease Inhibitor"/>
    <property type="match status" value="1"/>
</dbReference>
<evidence type="ECO:0000256" key="1">
    <source>
        <dbReference type="SAM" id="MobiDB-lite"/>
    </source>
</evidence>
<evidence type="ECO:0000313" key="2">
    <source>
        <dbReference type="EMBL" id="KAF9325326.1"/>
    </source>
</evidence>
<comment type="caution">
    <text evidence="2">The sequence shown here is derived from an EMBL/GenBank/DDBJ whole genome shotgun (WGS) entry which is preliminary data.</text>
</comment>
<accession>A0A9P5SCS1</accession>